<sequence length="93" mass="9528">MSPVLATCMILMLVFLATPQGFLIRNAAVTNAAPIPVADNDSNFGGGTSAPNDYGIAAASTCLQDLEVVPALEALVGSTMNYCSNGNVVDHRG</sequence>
<proteinExistence type="predicted"/>
<dbReference type="AlphaFoldDB" id="A0A9P3HJG6"/>
<reference evidence="2" key="2">
    <citation type="journal article" date="2022" name="Microbiol. Resour. Announc.">
        <title>Whole-Genome Sequence of Entomortierella parvispora E1425, a Mucoromycotan Fungus Associated with Burkholderiaceae-Related Endosymbiotic Bacteria.</title>
        <authorList>
            <person name="Herlambang A."/>
            <person name="Guo Y."/>
            <person name="Takashima Y."/>
            <person name="Narisawa K."/>
            <person name="Ohta H."/>
            <person name="Nishizawa T."/>
        </authorList>
    </citation>
    <scope>NUCLEOTIDE SEQUENCE</scope>
    <source>
        <strain evidence="2">E1425</strain>
    </source>
</reference>
<evidence type="ECO:0000256" key="1">
    <source>
        <dbReference type="SAM" id="SignalP"/>
    </source>
</evidence>
<dbReference type="EMBL" id="BQFW01000013">
    <property type="protein sequence ID" value="GJJ77417.1"/>
    <property type="molecule type" value="Genomic_DNA"/>
</dbReference>
<feature type="chain" id="PRO_5040124520" evidence="1">
    <location>
        <begin position="20"/>
        <end position="93"/>
    </location>
</feature>
<feature type="signal peptide" evidence="1">
    <location>
        <begin position="1"/>
        <end position="19"/>
    </location>
</feature>
<keyword evidence="1" id="KW-0732">Signal</keyword>
<reference evidence="2" key="1">
    <citation type="submission" date="2021-11" db="EMBL/GenBank/DDBJ databases">
        <authorList>
            <person name="Herlambang A."/>
            <person name="Guo Y."/>
            <person name="Takashima Y."/>
            <person name="Nishizawa T."/>
        </authorList>
    </citation>
    <scope>NUCLEOTIDE SEQUENCE</scope>
    <source>
        <strain evidence="2">E1425</strain>
    </source>
</reference>
<accession>A0A9P3HJG6</accession>
<organism evidence="2 3">
    <name type="scientific">Entomortierella parvispora</name>
    <dbReference type="NCBI Taxonomy" id="205924"/>
    <lineage>
        <taxon>Eukaryota</taxon>
        <taxon>Fungi</taxon>
        <taxon>Fungi incertae sedis</taxon>
        <taxon>Mucoromycota</taxon>
        <taxon>Mortierellomycotina</taxon>
        <taxon>Mortierellomycetes</taxon>
        <taxon>Mortierellales</taxon>
        <taxon>Mortierellaceae</taxon>
        <taxon>Entomortierella</taxon>
    </lineage>
</organism>
<keyword evidence="3" id="KW-1185">Reference proteome</keyword>
<evidence type="ECO:0000313" key="2">
    <source>
        <dbReference type="EMBL" id="GJJ77417.1"/>
    </source>
</evidence>
<comment type="caution">
    <text evidence="2">The sequence shown here is derived from an EMBL/GenBank/DDBJ whole genome shotgun (WGS) entry which is preliminary data.</text>
</comment>
<protein>
    <submittedName>
        <fullName evidence="2">Uncharacterized protein</fullName>
    </submittedName>
</protein>
<evidence type="ECO:0000313" key="3">
    <source>
        <dbReference type="Proteomes" id="UP000827284"/>
    </source>
</evidence>
<dbReference type="OrthoDB" id="10500305at2759"/>
<gene>
    <name evidence="2" type="ORF">EMPS_09776</name>
</gene>
<dbReference type="Proteomes" id="UP000827284">
    <property type="component" value="Unassembled WGS sequence"/>
</dbReference>
<name>A0A9P3HJG6_9FUNG</name>